<feature type="non-terminal residue" evidence="2">
    <location>
        <position position="22"/>
    </location>
</feature>
<evidence type="ECO:0000313" key="3">
    <source>
        <dbReference type="Proteomes" id="UP000010931"/>
    </source>
</evidence>
<name>L7ERY9_STRT8</name>
<keyword evidence="3" id="KW-1185">Reference proteome</keyword>
<reference evidence="2 3" key="1">
    <citation type="journal article" date="2011" name="Plasmid">
        <title>Streptomyces turgidiscabies Car8 contains a modular pathogenicity island that shares virulence genes with other actinobacterial plant pathogens.</title>
        <authorList>
            <person name="Huguet-Tapia J.C."/>
            <person name="Badger J.H."/>
            <person name="Loria R."/>
            <person name="Pettis G.S."/>
        </authorList>
    </citation>
    <scope>NUCLEOTIDE SEQUENCE [LARGE SCALE GENOMIC DNA]</scope>
    <source>
        <strain evidence="2 3">Car8</strain>
    </source>
</reference>
<dbReference type="AlphaFoldDB" id="L7ERY9"/>
<gene>
    <name evidence="2" type="ORF">STRTUCAR8_09948</name>
</gene>
<accession>L7ERY9</accession>
<sequence>MAWPGQRLSVRKLAGRRTPPVR</sequence>
<protein>
    <submittedName>
        <fullName evidence="2">Uncharacterized protein</fullName>
    </submittedName>
</protein>
<dbReference type="EMBL" id="AEJB01000629">
    <property type="protein sequence ID" value="ELP62183.1"/>
    <property type="molecule type" value="Genomic_DNA"/>
</dbReference>
<dbReference type="Proteomes" id="UP000010931">
    <property type="component" value="Unassembled WGS sequence"/>
</dbReference>
<comment type="caution">
    <text evidence="2">The sequence shown here is derived from an EMBL/GenBank/DDBJ whole genome shotgun (WGS) entry which is preliminary data.</text>
</comment>
<evidence type="ECO:0000256" key="1">
    <source>
        <dbReference type="SAM" id="MobiDB-lite"/>
    </source>
</evidence>
<organism evidence="2 3">
    <name type="scientific">Streptomyces turgidiscabies (strain Car8)</name>
    <dbReference type="NCBI Taxonomy" id="698760"/>
    <lineage>
        <taxon>Bacteria</taxon>
        <taxon>Bacillati</taxon>
        <taxon>Actinomycetota</taxon>
        <taxon>Actinomycetes</taxon>
        <taxon>Kitasatosporales</taxon>
        <taxon>Streptomycetaceae</taxon>
        <taxon>Streptomyces</taxon>
    </lineage>
</organism>
<feature type="region of interest" description="Disordered" evidence="1">
    <location>
        <begin position="1"/>
        <end position="22"/>
    </location>
</feature>
<evidence type="ECO:0000313" key="2">
    <source>
        <dbReference type="EMBL" id="ELP62183.1"/>
    </source>
</evidence>
<proteinExistence type="predicted"/>